<proteinExistence type="predicted"/>
<dbReference type="InterPro" id="IPR041071">
    <property type="entry name" value="DAHP_snth_FXD"/>
</dbReference>
<keyword evidence="1" id="KW-0808">Transferase</keyword>
<keyword evidence="5" id="KW-1185">Reference proteome</keyword>
<dbReference type="Proteomes" id="UP000002027">
    <property type="component" value="Chromosome 1"/>
</dbReference>
<dbReference type="HOGENOM" id="CLU_062599_0_0_0"/>
<evidence type="ECO:0000313" key="4">
    <source>
        <dbReference type="EMBL" id="ACZ39303.1"/>
    </source>
</evidence>
<dbReference type="KEGG" id="sti:Sthe_1870"/>
<dbReference type="EMBL" id="CP001823">
    <property type="protein sequence ID" value="ACZ39303.1"/>
    <property type="molecule type" value="Genomic_DNA"/>
</dbReference>
<evidence type="ECO:0000313" key="5">
    <source>
        <dbReference type="Proteomes" id="UP000002027"/>
    </source>
</evidence>
<dbReference type="Gene3D" id="3.20.20.70">
    <property type="entry name" value="Aldolase class I"/>
    <property type="match status" value="1"/>
</dbReference>
<dbReference type="GO" id="GO:0009073">
    <property type="term" value="P:aromatic amino acid family biosynthetic process"/>
    <property type="evidence" value="ECO:0007669"/>
    <property type="project" value="InterPro"/>
</dbReference>
<accession>D1C4Y6</accession>
<dbReference type="eggNOG" id="COG2876">
    <property type="taxonomic scope" value="Bacteria"/>
</dbReference>
<dbReference type="NCBIfam" id="TIGR01361">
    <property type="entry name" value="DAHP_synth_Bsub"/>
    <property type="match status" value="1"/>
</dbReference>
<dbReference type="NCBIfam" id="NF009239">
    <property type="entry name" value="PRK12595.1"/>
    <property type="match status" value="1"/>
</dbReference>
<dbReference type="RefSeq" id="WP_012872349.1">
    <property type="nucleotide sequence ID" value="NC_013523.1"/>
</dbReference>
<gene>
    <name evidence="4" type="ordered locus">Sthe_1870</name>
</gene>
<dbReference type="PANTHER" id="PTHR43018">
    <property type="entry name" value="PHOSPHO-2-DEHYDRO-3-DEOXYHEPTONATE ALDOLASE"/>
    <property type="match status" value="1"/>
</dbReference>
<dbReference type="STRING" id="479434.Sthe_1870"/>
<dbReference type="PANTHER" id="PTHR43018:SF1">
    <property type="entry name" value="PROTEIN AROA(G)"/>
    <property type="match status" value="1"/>
</dbReference>
<sequence>MIVVMKTSASERDLQEVIARIEQFGFATRSIVGSERATVSVLGAPLPDSLQEALERMPGVEEVVRITKRYKLASREFHPDDTVIHVGDVAVGGNEVVVIAGPCSVESEAQIIQTAHAVKAAGASMLRGGAFKPRTSPYDFRGLGEEGLRLLAKARAETGLPIVTEVLSVADLDMVAEYADVLQIGARNTQNFLLLEAVGKTQKPVLLKRGMSTQIEEWLLAAEYIMAQGNEQVMLCERGIRTFETITRNTLDLSAVPVVKRLSHLPIIVDPSHGTGKWYLVPSMMLAAVASGADGLIVEVHPNPDHALSDGSQSLTFENFSAAMPKLARVAEAVGRTVRAPQMEMAAD</sequence>
<evidence type="ECO:0000256" key="1">
    <source>
        <dbReference type="ARBA" id="ARBA00022679"/>
    </source>
</evidence>
<evidence type="ECO:0000259" key="3">
    <source>
        <dbReference type="Pfam" id="PF18152"/>
    </source>
</evidence>
<dbReference type="GO" id="GO:0016832">
    <property type="term" value="F:aldehyde-lyase activity"/>
    <property type="evidence" value="ECO:0007669"/>
    <property type="project" value="InterPro"/>
</dbReference>
<organism evidence="4 5">
    <name type="scientific">Sphaerobacter thermophilus (strain ATCC 49802 / DSM 20745 / KCCM 41009 / NCIMB 13125 / S 6022)</name>
    <dbReference type="NCBI Taxonomy" id="479434"/>
    <lineage>
        <taxon>Bacteria</taxon>
        <taxon>Pseudomonadati</taxon>
        <taxon>Thermomicrobiota</taxon>
        <taxon>Thermomicrobia</taxon>
        <taxon>Sphaerobacterales</taxon>
        <taxon>Sphaerobacterineae</taxon>
        <taxon>Sphaerobacteraceae</taxon>
        <taxon>Sphaerobacter</taxon>
    </lineage>
</organism>
<dbReference type="FunCoup" id="D1C4Y6">
    <property type="interactions" value="333"/>
</dbReference>
<reference evidence="5" key="1">
    <citation type="submission" date="2009-11" db="EMBL/GenBank/DDBJ databases">
        <title>The complete chromosome 1 of Sphaerobacter thermophilus DSM 20745.</title>
        <authorList>
            <person name="Lucas S."/>
            <person name="Copeland A."/>
            <person name="Lapidus A."/>
            <person name="Glavina del Rio T."/>
            <person name="Dalin E."/>
            <person name="Tice H."/>
            <person name="Bruce D."/>
            <person name="Goodwin L."/>
            <person name="Pitluck S."/>
            <person name="Kyrpides N."/>
            <person name="Mavromatis K."/>
            <person name="Ivanova N."/>
            <person name="Mikhailova N."/>
            <person name="LaButti K.M."/>
            <person name="Clum A."/>
            <person name="Sun H.I."/>
            <person name="Brettin T."/>
            <person name="Detter J.C."/>
            <person name="Han C."/>
            <person name="Larimer F."/>
            <person name="Land M."/>
            <person name="Hauser L."/>
            <person name="Markowitz V."/>
            <person name="Cheng J.F."/>
            <person name="Hugenholtz P."/>
            <person name="Woyke T."/>
            <person name="Wu D."/>
            <person name="Steenblock K."/>
            <person name="Schneider S."/>
            <person name="Pukall R."/>
            <person name="Goeker M."/>
            <person name="Klenk H.P."/>
            <person name="Eisen J.A."/>
        </authorList>
    </citation>
    <scope>NUCLEOTIDE SEQUENCE [LARGE SCALE GENOMIC DNA]</scope>
    <source>
        <strain evidence="5">ATCC 49802 / DSM 20745 / S 6022</strain>
    </source>
</reference>
<dbReference type="SUPFAM" id="SSF51569">
    <property type="entry name" value="Aldolase"/>
    <property type="match status" value="1"/>
</dbReference>
<dbReference type="Gene3D" id="3.30.70.1140">
    <property type="entry name" value="Phospho-2-dehydro-3-deoxyheptonate aldolase, domain 1"/>
    <property type="match status" value="1"/>
</dbReference>
<dbReference type="InterPro" id="IPR052899">
    <property type="entry name" value="Class-I_DAHP_synthase"/>
</dbReference>
<feature type="domain" description="DAHP synthetase I/KDSA" evidence="2">
    <location>
        <begin position="88"/>
        <end position="325"/>
    </location>
</feature>
<feature type="domain" description="DAHP synthase ferredoxin-like" evidence="3">
    <location>
        <begin position="1"/>
        <end position="68"/>
    </location>
</feature>
<protein>
    <submittedName>
        <fullName evidence="4">Phospho-2-dehydro-3-deoxyheptonate aldolase</fullName>
    </submittedName>
</protein>
<dbReference type="AlphaFoldDB" id="D1C4Y6"/>
<dbReference type="Pfam" id="PF00793">
    <property type="entry name" value="DAHP_synth_1"/>
    <property type="match status" value="1"/>
</dbReference>
<name>D1C4Y6_SPHTD</name>
<dbReference type="Pfam" id="PF18152">
    <property type="entry name" value="DAHP_snth_FXD"/>
    <property type="match status" value="1"/>
</dbReference>
<dbReference type="InterPro" id="IPR006268">
    <property type="entry name" value="DAHP_syn_2"/>
</dbReference>
<reference evidence="4 5" key="2">
    <citation type="journal article" date="2010" name="Stand. Genomic Sci.">
        <title>Complete genome sequence of Desulfohalobium retbaense type strain (HR(100)).</title>
        <authorList>
            <person name="Spring S."/>
            <person name="Nolan M."/>
            <person name="Lapidus A."/>
            <person name="Glavina Del Rio T."/>
            <person name="Copeland A."/>
            <person name="Tice H."/>
            <person name="Cheng J.F."/>
            <person name="Lucas S."/>
            <person name="Land M."/>
            <person name="Chen F."/>
            <person name="Bruce D."/>
            <person name="Goodwin L."/>
            <person name="Pitluck S."/>
            <person name="Ivanova N."/>
            <person name="Mavromatis K."/>
            <person name="Mikhailova N."/>
            <person name="Pati A."/>
            <person name="Chen A."/>
            <person name="Palaniappan K."/>
            <person name="Hauser L."/>
            <person name="Chang Y.J."/>
            <person name="Jeffries C.D."/>
            <person name="Munk C."/>
            <person name="Kiss H."/>
            <person name="Chain P."/>
            <person name="Han C."/>
            <person name="Brettin T."/>
            <person name="Detter J.C."/>
            <person name="Schuler E."/>
            <person name="Goker M."/>
            <person name="Rohde M."/>
            <person name="Bristow J."/>
            <person name="Eisen J.A."/>
            <person name="Markowitz V."/>
            <person name="Hugenholtz P."/>
            <person name="Kyrpides N.C."/>
            <person name="Klenk H.P."/>
        </authorList>
    </citation>
    <scope>NUCLEOTIDE SEQUENCE [LARGE SCALE GENOMIC DNA]</scope>
    <source>
        <strain evidence="5">ATCC 49802 / DSM 20745 / S 6022</strain>
    </source>
</reference>
<dbReference type="NCBIfam" id="NF006421">
    <property type="entry name" value="PRK08673.1"/>
    <property type="match status" value="1"/>
</dbReference>
<dbReference type="InParanoid" id="D1C4Y6"/>
<dbReference type="GO" id="GO:0016740">
    <property type="term" value="F:transferase activity"/>
    <property type="evidence" value="ECO:0007669"/>
    <property type="project" value="UniProtKB-KW"/>
</dbReference>
<evidence type="ECO:0000259" key="2">
    <source>
        <dbReference type="Pfam" id="PF00793"/>
    </source>
</evidence>
<dbReference type="InterPro" id="IPR006218">
    <property type="entry name" value="DAHP1/KDSA"/>
</dbReference>
<dbReference type="InterPro" id="IPR013785">
    <property type="entry name" value="Aldolase_TIM"/>
</dbReference>
<dbReference type="OrthoDB" id="9780456at2"/>